<dbReference type="RefSeq" id="WP_133325879.1">
    <property type="nucleotide sequence ID" value="NZ_SMYL01000002.1"/>
</dbReference>
<gene>
    <name evidence="10 15" type="primary">murF</name>
    <name evidence="15" type="ORF">E2I14_04465</name>
</gene>
<dbReference type="PANTHER" id="PTHR43024:SF1">
    <property type="entry name" value="UDP-N-ACETYLMURAMOYL-TRIPEPTIDE--D-ALANYL-D-ALANINE LIGASE"/>
    <property type="match status" value="1"/>
</dbReference>
<dbReference type="InterPro" id="IPR036615">
    <property type="entry name" value="Mur_ligase_C_dom_sf"/>
</dbReference>
<dbReference type="Pfam" id="PF02875">
    <property type="entry name" value="Mur_ligase_C"/>
    <property type="match status" value="1"/>
</dbReference>
<evidence type="ECO:0000256" key="5">
    <source>
        <dbReference type="ARBA" id="ARBA00022840"/>
    </source>
</evidence>
<dbReference type="GO" id="GO:0009252">
    <property type="term" value="P:peptidoglycan biosynthetic process"/>
    <property type="evidence" value="ECO:0007669"/>
    <property type="project" value="UniProtKB-UniRule"/>
</dbReference>
<sequence>MTSTLQANLAQIKKNISCLKVSEKDALANDLSIHDLTIRGVVTDSRKITPGCLFVALRGEKFDAHDFLADVAQQGAGAVVVERVPENFPIPALVVADTRIALGEIGRFWRAQFSLPVIGVTGSNGKTTVKEMIASILAATFGAEHSLATQGNLNNDIGVPQTIFRLSAQHQAAVIELGMNHPGEIAELTKIALPTVGLVNNAQREHQEFMQSVQAVAIENGAVILSLPEDGVAVFPANDEFTSLWRGYAGQRRVVTFGVVDHANQTTQADVSATYEASVFGSQLAVRIGHDQFSVQLHAAGLHNVNNALAAIACTHAIGCSVASIIAGLENFKPVSGRLQKKEAANLATIIDDTYNANPDSVRAAIDVLAQAQGQKILVLGDMGEVGVDGPAYHDEIGRYAKQRGIDILYTLGELARNSSAVFGESAEHFEQIEALFKALDDSATNSSTVLIKGSRFMKMERVVAYLMNSER</sequence>
<keyword evidence="16" id="KW-1185">Reference proteome</keyword>
<dbReference type="GO" id="GO:0005737">
    <property type="term" value="C:cytoplasm"/>
    <property type="evidence" value="ECO:0007669"/>
    <property type="project" value="UniProtKB-SubCell"/>
</dbReference>
<dbReference type="NCBIfam" id="TIGR01143">
    <property type="entry name" value="murF"/>
    <property type="match status" value="1"/>
</dbReference>
<keyword evidence="7 10" id="KW-0573">Peptidoglycan synthesis</keyword>
<comment type="subcellular location">
    <subcellularLocation>
        <location evidence="10 11">Cytoplasm</location>
    </subcellularLocation>
</comment>
<keyword evidence="5 10" id="KW-0067">ATP-binding</keyword>
<evidence type="ECO:0000256" key="4">
    <source>
        <dbReference type="ARBA" id="ARBA00022741"/>
    </source>
</evidence>
<dbReference type="SUPFAM" id="SSF53623">
    <property type="entry name" value="MurD-like peptide ligases, catalytic domain"/>
    <property type="match status" value="1"/>
</dbReference>
<evidence type="ECO:0000256" key="8">
    <source>
        <dbReference type="ARBA" id="ARBA00023306"/>
    </source>
</evidence>
<keyword evidence="4 10" id="KW-0547">Nucleotide-binding</keyword>
<dbReference type="GO" id="GO:0047480">
    <property type="term" value="F:UDP-N-acetylmuramoyl-tripeptide-D-alanyl-D-alanine ligase activity"/>
    <property type="evidence" value="ECO:0007669"/>
    <property type="project" value="UniProtKB-UniRule"/>
</dbReference>
<evidence type="ECO:0000259" key="12">
    <source>
        <dbReference type="Pfam" id="PF01225"/>
    </source>
</evidence>
<dbReference type="GO" id="GO:0008360">
    <property type="term" value="P:regulation of cell shape"/>
    <property type="evidence" value="ECO:0007669"/>
    <property type="project" value="UniProtKB-KW"/>
</dbReference>
<keyword evidence="2 10" id="KW-0436">Ligase</keyword>
<dbReference type="GO" id="GO:0008766">
    <property type="term" value="F:UDP-N-acetylmuramoylalanyl-D-glutamyl-2,6-diaminopimelate-D-alanyl-D-alanine ligase activity"/>
    <property type="evidence" value="ECO:0007669"/>
    <property type="project" value="RHEA"/>
</dbReference>
<accession>A0A4R5W2S4</accession>
<dbReference type="SUPFAM" id="SSF63418">
    <property type="entry name" value="MurE/MurF N-terminal domain"/>
    <property type="match status" value="1"/>
</dbReference>
<dbReference type="InterPro" id="IPR013221">
    <property type="entry name" value="Mur_ligase_cen"/>
</dbReference>
<evidence type="ECO:0000256" key="9">
    <source>
        <dbReference type="ARBA" id="ARBA00023316"/>
    </source>
</evidence>
<dbReference type="OrthoDB" id="9801978at2"/>
<comment type="function">
    <text evidence="10 11">Involved in cell wall formation. Catalyzes the final step in the synthesis of UDP-N-acetylmuramoyl-pentapeptide, the precursor of murein.</text>
</comment>
<keyword evidence="6 10" id="KW-0133">Cell shape</keyword>
<evidence type="ECO:0000313" key="15">
    <source>
        <dbReference type="EMBL" id="TDK67034.1"/>
    </source>
</evidence>
<protein>
    <recommendedName>
        <fullName evidence="10 11">UDP-N-acetylmuramoyl-tripeptide--D-alanyl-D-alanine ligase</fullName>
        <ecNumber evidence="10 11">6.3.2.10</ecNumber>
    </recommendedName>
    <alternativeName>
        <fullName evidence="10">D-alanyl-D-alanine-adding enzyme</fullName>
    </alternativeName>
</protein>
<dbReference type="AlphaFoldDB" id="A0A4R5W2S4"/>
<dbReference type="InterPro" id="IPR000713">
    <property type="entry name" value="Mur_ligase_N"/>
</dbReference>
<feature type="domain" description="Mur ligase C-terminal" evidence="13">
    <location>
        <begin position="337"/>
        <end position="456"/>
    </location>
</feature>
<dbReference type="HAMAP" id="MF_02019">
    <property type="entry name" value="MurF"/>
    <property type="match status" value="1"/>
</dbReference>
<evidence type="ECO:0000256" key="7">
    <source>
        <dbReference type="ARBA" id="ARBA00022984"/>
    </source>
</evidence>
<dbReference type="GO" id="GO:0071555">
    <property type="term" value="P:cell wall organization"/>
    <property type="evidence" value="ECO:0007669"/>
    <property type="project" value="UniProtKB-KW"/>
</dbReference>
<dbReference type="InterPro" id="IPR005863">
    <property type="entry name" value="UDP-N-AcMur_synth"/>
</dbReference>
<dbReference type="EMBL" id="SMYL01000002">
    <property type="protein sequence ID" value="TDK67034.1"/>
    <property type="molecule type" value="Genomic_DNA"/>
</dbReference>
<dbReference type="InterPro" id="IPR004101">
    <property type="entry name" value="Mur_ligase_C"/>
</dbReference>
<name>A0A4R5W2S4_9BURK</name>
<dbReference type="Proteomes" id="UP000294829">
    <property type="component" value="Unassembled WGS sequence"/>
</dbReference>
<keyword evidence="8 10" id="KW-0131">Cell cycle</keyword>
<keyword evidence="9 10" id="KW-0961">Cell wall biogenesis/degradation</keyword>
<keyword evidence="3 10" id="KW-0132">Cell division</keyword>
<evidence type="ECO:0000259" key="14">
    <source>
        <dbReference type="Pfam" id="PF08245"/>
    </source>
</evidence>
<feature type="domain" description="Mur ligase central" evidence="14">
    <location>
        <begin position="120"/>
        <end position="314"/>
    </location>
</feature>
<keyword evidence="1 10" id="KW-0963">Cytoplasm</keyword>
<comment type="catalytic activity">
    <reaction evidence="10 11">
        <text>D-alanyl-D-alanine + UDP-N-acetyl-alpha-D-muramoyl-L-alanyl-gamma-D-glutamyl-meso-2,6-diaminopimelate + ATP = UDP-N-acetyl-alpha-D-muramoyl-L-alanyl-gamma-D-glutamyl-meso-2,6-diaminopimeloyl-D-alanyl-D-alanine + ADP + phosphate + H(+)</text>
        <dbReference type="Rhea" id="RHEA:28374"/>
        <dbReference type="ChEBI" id="CHEBI:15378"/>
        <dbReference type="ChEBI" id="CHEBI:30616"/>
        <dbReference type="ChEBI" id="CHEBI:43474"/>
        <dbReference type="ChEBI" id="CHEBI:57822"/>
        <dbReference type="ChEBI" id="CHEBI:61386"/>
        <dbReference type="ChEBI" id="CHEBI:83905"/>
        <dbReference type="ChEBI" id="CHEBI:456216"/>
        <dbReference type="EC" id="6.3.2.10"/>
    </reaction>
</comment>
<comment type="pathway">
    <text evidence="10 11">Cell wall biogenesis; peptidoglycan biosynthesis.</text>
</comment>
<dbReference type="GO" id="GO:0005524">
    <property type="term" value="F:ATP binding"/>
    <property type="evidence" value="ECO:0007669"/>
    <property type="project" value="UniProtKB-UniRule"/>
</dbReference>
<organism evidence="15 16">
    <name type="scientific">Sapientia aquatica</name>
    <dbReference type="NCBI Taxonomy" id="1549640"/>
    <lineage>
        <taxon>Bacteria</taxon>
        <taxon>Pseudomonadati</taxon>
        <taxon>Pseudomonadota</taxon>
        <taxon>Betaproteobacteria</taxon>
        <taxon>Burkholderiales</taxon>
        <taxon>Oxalobacteraceae</taxon>
        <taxon>Sapientia</taxon>
    </lineage>
</organism>
<evidence type="ECO:0000259" key="13">
    <source>
        <dbReference type="Pfam" id="PF02875"/>
    </source>
</evidence>
<dbReference type="SUPFAM" id="SSF53244">
    <property type="entry name" value="MurD-like peptide ligases, peptide-binding domain"/>
    <property type="match status" value="1"/>
</dbReference>
<evidence type="ECO:0000256" key="3">
    <source>
        <dbReference type="ARBA" id="ARBA00022618"/>
    </source>
</evidence>
<evidence type="ECO:0000256" key="6">
    <source>
        <dbReference type="ARBA" id="ARBA00022960"/>
    </source>
</evidence>
<dbReference type="InterPro" id="IPR035911">
    <property type="entry name" value="MurE/MurF_N"/>
</dbReference>
<comment type="caution">
    <text evidence="15">The sequence shown here is derived from an EMBL/GenBank/DDBJ whole genome shotgun (WGS) entry which is preliminary data.</text>
</comment>
<evidence type="ECO:0000313" key="16">
    <source>
        <dbReference type="Proteomes" id="UP000294829"/>
    </source>
</evidence>
<evidence type="ECO:0000256" key="2">
    <source>
        <dbReference type="ARBA" id="ARBA00022598"/>
    </source>
</evidence>
<comment type="similarity">
    <text evidence="10">Belongs to the MurCDEF family. MurF subfamily.</text>
</comment>
<dbReference type="Pfam" id="PF08245">
    <property type="entry name" value="Mur_ligase_M"/>
    <property type="match status" value="1"/>
</dbReference>
<feature type="domain" description="Mur ligase N-terminal catalytic" evidence="12">
    <location>
        <begin position="37"/>
        <end position="85"/>
    </location>
</feature>
<dbReference type="UniPathway" id="UPA00219"/>
<dbReference type="Gene3D" id="3.40.1390.10">
    <property type="entry name" value="MurE/MurF, N-terminal domain"/>
    <property type="match status" value="1"/>
</dbReference>
<dbReference type="Pfam" id="PF01225">
    <property type="entry name" value="Mur_ligase"/>
    <property type="match status" value="1"/>
</dbReference>
<dbReference type="Gene3D" id="3.90.190.20">
    <property type="entry name" value="Mur ligase, C-terminal domain"/>
    <property type="match status" value="1"/>
</dbReference>
<proteinExistence type="inferred from homology"/>
<dbReference type="PANTHER" id="PTHR43024">
    <property type="entry name" value="UDP-N-ACETYLMURAMOYL-TRIPEPTIDE--D-ALANYL-D-ALANINE LIGASE"/>
    <property type="match status" value="1"/>
</dbReference>
<dbReference type="InterPro" id="IPR036565">
    <property type="entry name" value="Mur-like_cat_sf"/>
</dbReference>
<evidence type="ECO:0000256" key="10">
    <source>
        <dbReference type="HAMAP-Rule" id="MF_02019"/>
    </source>
</evidence>
<evidence type="ECO:0000256" key="11">
    <source>
        <dbReference type="RuleBase" id="RU004136"/>
    </source>
</evidence>
<reference evidence="15 16" key="1">
    <citation type="submission" date="2019-03" db="EMBL/GenBank/DDBJ databases">
        <title>Sapientia aquatica gen. nov., sp. nov., isolated from a crater lake.</title>
        <authorList>
            <person name="Felfoldi T."/>
            <person name="Szabo A."/>
            <person name="Toth E."/>
            <person name="Schumann P."/>
            <person name="Keki Z."/>
            <person name="Marialigeti K."/>
            <person name="Mathe I."/>
        </authorList>
    </citation>
    <scope>NUCLEOTIDE SEQUENCE [LARGE SCALE GENOMIC DNA]</scope>
    <source>
        <strain evidence="15 16">SA-152</strain>
    </source>
</reference>
<evidence type="ECO:0000256" key="1">
    <source>
        <dbReference type="ARBA" id="ARBA00022490"/>
    </source>
</evidence>
<dbReference type="Gene3D" id="3.40.1190.10">
    <property type="entry name" value="Mur-like, catalytic domain"/>
    <property type="match status" value="1"/>
</dbReference>
<dbReference type="InterPro" id="IPR051046">
    <property type="entry name" value="MurCDEF_CellWall_CoF430Synth"/>
</dbReference>
<dbReference type="EC" id="6.3.2.10" evidence="10 11"/>
<feature type="binding site" evidence="10">
    <location>
        <begin position="122"/>
        <end position="128"/>
    </location>
    <ligand>
        <name>ATP</name>
        <dbReference type="ChEBI" id="CHEBI:30616"/>
    </ligand>
</feature>
<dbReference type="GO" id="GO:0051301">
    <property type="term" value="P:cell division"/>
    <property type="evidence" value="ECO:0007669"/>
    <property type="project" value="UniProtKB-KW"/>
</dbReference>